<dbReference type="EMBL" id="BMAT01012023">
    <property type="protein sequence ID" value="GFR83695.1"/>
    <property type="molecule type" value="Genomic_DNA"/>
</dbReference>
<accession>A0AAV4GF70</accession>
<name>A0AAV4GF70_9GAST</name>
<evidence type="ECO:0000313" key="2">
    <source>
        <dbReference type="Proteomes" id="UP000762676"/>
    </source>
</evidence>
<organism evidence="1 2">
    <name type="scientific">Elysia marginata</name>
    <dbReference type="NCBI Taxonomy" id="1093978"/>
    <lineage>
        <taxon>Eukaryota</taxon>
        <taxon>Metazoa</taxon>
        <taxon>Spiralia</taxon>
        <taxon>Lophotrochozoa</taxon>
        <taxon>Mollusca</taxon>
        <taxon>Gastropoda</taxon>
        <taxon>Heterobranchia</taxon>
        <taxon>Euthyneura</taxon>
        <taxon>Panpulmonata</taxon>
        <taxon>Sacoglossa</taxon>
        <taxon>Placobranchoidea</taxon>
        <taxon>Plakobranchidae</taxon>
        <taxon>Elysia</taxon>
    </lineage>
</organism>
<keyword evidence="1" id="KW-0808">Transferase</keyword>
<dbReference type="AlphaFoldDB" id="A0AAV4GF70"/>
<dbReference type="GO" id="GO:0016301">
    <property type="term" value="F:kinase activity"/>
    <property type="evidence" value="ECO:0007669"/>
    <property type="project" value="UniProtKB-KW"/>
</dbReference>
<gene>
    <name evidence="1" type="ORF">ElyMa_005981600</name>
</gene>
<comment type="caution">
    <text evidence="1">The sequence shown here is derived from an EMBL/GenBank/DDBJ whole genome shotgun (WGS) entry which is preliminary data.</text>
</comment>
<reference evidence="1 2" key="1">
    <citation type="journal article" date="2021" name="Elife">
        <title>Chloroplast acquisition without the gene transfer in kleptoplastic sea slugs, Plakobranchus ocellatus.</title>
        <authorList>
            <person name="Maeda T."/>
            <person name="Takahashi S."/>
            <person name="Yoshida T."/>
            <person name="Shimamura S."/>
            <person name="Takaki Y."/>
            <person name="Nagai Y."/>
            <person name="Toyoda A."/>
            <person name="Suzuki Y."/>
            <person name="Arimoto A."/>
            <person name="Ishii H."/>
            <person name="Satoh N."/>
            <person name="Nishiyama T."/>
            <person name="Hasebe M."/>
            <person name="Maruyama T."/>
            <person name="Minagawa J."/>
            <person name="Obokata J."/>
            <person name="Shigenobu S."/>
        </authorList>
    </citation>
    <scope>NUCLEOTIDE SEQUENCE [LARGE SCALE GENOMIC DNA]</scope>
</reference>
<sequence>MKLPRMEQFETAVFTLHLTVGNETFAEVGKGKRNHPVGWHEATSGGRGVVIASGFYVLLGVEIRSAVTIWVDQNKKLSVVINTDIPRHLS</sequence>
<proteinExistence type="predicted"/>
<keyword evidence="2" id="KW-1185">Reference proteome</keyword>
<evidence type="ECO:0000313" key="1">
    <source>
        <dbReference type="EMBL" id="GFR83695.1"/>
    </source>
</evidence>
<protein>
    <submittedName>
        <fullName evidence="1">CAI-1 autoinducer sensor kinase/phosphatase CqsS</fullName>
    </submittedName>
</protein>
<dbReference type="Proteomes" id="UP000762676">
    <property type="component" value="Unassembled WGS sequence"/>
</dbReference>
<keyword evidence="1" id="KW-0418">Kinase</keyword>